<dbReference type="EMBL" id="JAEUGD010000004">
    <property type="protein sequence ID" value="MBL6445047.1"/>
    <property type="molecule type" value="Genomic_DNA"/>
</dbReference>
<dbReference type="GO" id="GO:0022857">
    <property type="term" value="F:transmembrane transporter activity"/>
    <property type="evidence" value="ECO:0007669"/>
    <property type="project" value="InterPro"/>
</dbReference>
<feature type="transmembrane region" description="Helical" evidence="8">
    <location>
        <begin position="196"/>
        <end position="214"/>
    </location>
</feature>
<dbReference type="PROSITE" id="PS50850">
    <property type="entry name" value="MFS"/>
    <property type="match status" value="1"/>
</dbReference>
<evidence type="ECO:0000256" key="1">
    <source>
        <dbReference type="ARBA" id="ARBA00004651"/>
    </source>
</evidence>
<evidence type="ECO:0000256" key="7">
    <source>
        <dbReference type="ARBA" id="ARBA00023136"/>
    </source>
</evidence>
<feature type="transmembrane region" description="Helical" evidence="8">
    <location>
        <begin position="164"/>
        <end position="184"/>
    </location>
</feature>
<dbReference type="InterPro" id="IPR011701">
    <property type="entry name" value="MFS"/>
</dbReference>
<keyword evidence="7 8" id="KW-0472">Membrane</keyword>
<keyword evidence="4" id="KW-1003">Cell membrane</keyword>
<keyword evidence="5 8" id="KW-0812">Transmembrane</keyword>
<feature type="transmembrane region" description="Helical" evidence="8">
    <location>
        <begin position="138"/>
        <end position="158"/>
    </location>
</feature>
<feature type="transmembrane region" description="Helical" evidence="8">
    <location>
        <begin position="264"/>
        <end position="285"/>
    </location>
</feature>
<gene>
    <name evidence="10" type="ORF">JMN32_01925</name>
</gene>
<organism evidence="10 11">
    <name type="scientific">Fulvivirga marina</name>
    <dbReference type="NCBI Taxonomy" id="2494733"/>
    <lineage>
        <taxon>Bacteria</taxon>
        <taxon>Pseudomonadati</taxon>
        <taxon>Bacteroidota</taxon>
        <taxon>Cytophagia</taxon>
        <taxon>Cytophagales</taxon>
        <taxon>Fulvivirgaceae</taxon>
        <taxon>Fulvivirga</taxon>
    </lineage>
</organism>
<feature type="transmembrane region" description="Helical" evidence="8">
    <location>
        <begin position="359"/>
        <end position="379"/>
    </location>
</feature>
<feature type="transmembrane region" description="Helical" evidence="8">
    <location>
        <begin position="101"/>
        <end position="126"/>
    </location>
</feature>
<keyword evidence="6 8" id="KW-1133">Transmembrane helix</keyword>
<evidence type="ECO:0000256" key="6">
    <source>
        <dbReference type="ARBA" id="ARBA00022989"/>
    </source>
</evidence>
<dbReference type="InterPro" id="IPR004638">
    <property type="entry name" value="EmrB-like"/>
</dbReference>
<keyword evidence="11" id="KW-1185">Reference proteome</keyword>
<feature type="transmembrane region" description="Helical" evidence="8">
    <location>
        <begin position="400"/>
        <end position="420"/>
    </location>
</feature>
<dbReference type="PANTHER" id="PTHR42718:SF9">
    <property type="entry name" value="MAJOR FACILITATOR SUPERFAMILY MULTIDRUG TRANSPORTER MFSC"/>
    <property type="match status" value="1"/>
</dbReference>
<dbReference type="Gene3D" id="1.20.1250.20">
    <property type="entry name" value="MFS general substrate transporter like domains"/>
    <property type="match status" value="1"/>
</dbReference>
<comment type="caution">
    <text evidence="10">The sequence shown here is derived from an EMBL/GenBank/DDBJ whole genome shotgun (WGS) entry which is preliminary data.</text>
</comment>
<name>A0A937FV21_9BACT</name>
<feature type="transmembrane region" description="Helical" evidence="8">
    <location>
        <begin position="297"/>
        <end position="315"/>
    </location>
</feature>
<comment type="subcellular location">
    <subcellularLocation>
        <location evidence="1">Cell membrane</location>
        <topology evidence="1">Multi-pass membrane protein</topology>
    </subcellularLocation>
</comment>
<feature type="transmembrane region" description="Helical" evidence="8">
    <location>
        <begin position="226"/>
        <end position="243"/>
    </location>
</feature>
<feature type="domain" description="Major facilitator superfamily (MFS) profile" evidence="9">
    <location>
        <begin position="10"/>
        <end position="503"/>
    </location>
</feature>
<dbReference type="SUPFAM" id="SSF103473">
    <property type="entry name" value="MFS general substrate transporter"/>
    <property type="match status" value="1"/>
</dbReference>
<evidence type="ECO:0000313" key="10">
    <source>
        <dbReference type="EMBL" id="MBL6445047.1"/>
    </source>
</evidence>
<evidence type="ECO:0000256" key="5">
    <source>
        <dbReference type="ARBA" id="ARBA00022692"/>
    </source>
</evidence>
<dbReference type="Pfam" id="PF07690">
    <property type="entry name" value="MFS_1"/>
    <property type="match status" value="1"/>
</dbReference>
<evidence type="ECO:0000256" key="3">
    <source>
        <dbReference type="ARBA" id="ARBA00022448"/>
    </source>
</evidence>
<proteinExistence type="inferred from homology"/>
<protein>
    <submittedName>
        <fullName evidence="10">MFS transporter</fullName>
    </submittedName>
</protein>
<dbReference type="InterPro" id="IPR020846">
    <property type="entry name" value="MFS_dom"/>
</dbReference>
<dbReference type="NCBIfam" id="TIGR00711">
    <property type="entry name" value="efflux_EmrB"/>
    <property type="match status" value="1"/>
</dbReference>
<keyword evidence="3" id="KW-0813">Transport</keyword>
<dbReference type="RefSeq" id="WP_202854591.1">
    <property type="nucleotide sequence ID" value="NZ_JAEUGD010000004.1"/>
</dbReference>
<evidence type="ECO:0000256" key="4">
    <source>
        <dbReference type="ARBA" id="ARBA00022475"/>
    </source>
</evidence>
<dbReference type="InterPro" id="IPR036259">
    <property type="entry name" value="MFS_trans_sf"/>
</dbReference>
<reference evidence="10" key="1">
    <citation type="submission" date="2021-01" db="EMBL/GenBank/DDBJ databases">
        <title>Fulvivirga kasyanovii gen. nov., sp nov., a novel member of the phylum Bacteroidetes isolated from seawater in a mussel farm.</title>
        <authorList>
            <person name="Zhao L.-H."/>
            <person name="Wang Z.-J."/>
        </authorList>
    </citation>
    <scope>NUCLEOTIDE SEQUENCE</scope>
    <source>
        <strain evidence="10">29W222</strain>
    </source>
</reference>
<dbReference type="AlphaFoldDB" id="A0A937FV21"/>
<feature type="transmembrane region" description="Helical" evidence="8">
    <location>
        <begin position="327"/>
        <end position="347"/>
    </location>
</feature>
<feature type="transmembrane region" description="Helical" evidence="8">
    <location>
        <begin position="481"/>
        <end position="499"/>
    </location>
</feature>
<evidence type="ECO:0000256" key="2">
    <source>
        <dbReference type="ARBA" id="ARBA00008537"/>
    </source>
</evidence>
<dbReference type="Proteomes" id="UP000614216">
    <property type="component" value="Unassembled WGS sequence"/>
</dbReference>
<evidence type="ECO:0000256" key="8">
    <source>
        <dbReference type="SAM" id="Phobius"/>
    </source>
</evidence>
<feature type="transmembrane region" description="Helical" evidence="8">
    <location>
        <begin position="76"/>
        <end position="95"/>
    </location>
</feature>
<dbReference type="GO" id="GO:0005886">
    <property type="term" value="C:plasma membrane"/>
    <property type="evidence" value="ECO:0007669"/>
    <property type="project" value="UniProtKB-SubCell"/>
</dbReference>
<feature type="transmembrane region" description="Helical" evidence="8">
    <location>
        <begin position="45"/>
        <end position="64"/>
    </location>
</feature>
<evidence type="ECO:0000259" key="9">
    <source>
        <dbReference type="PROSITE" id="PS50850"/>
    </source>
</evidence>
<dbReference type="Gene3D" id="1.20.1720.10">
    <property type="entry name" value="Multidrug resistance protein D"/>
    <property type="match status" value="1"/>
</dbReference>
<comment type="similarity">
    <text evidence="2">Belongs to the major facilitator superfamily. EmrB family.</text>
</comment>
<accession>A0A937FV21</accession>
<evidence type="ECO:0000313" key="11">
    <source>
        <dbReference type="Proteomes" id="UP000614216"/>
    </source>
</evidence>
<dbReference type="CDD" id="cd17321">
    <property type="entry name" value="MFS_MMR_MDR_like"/>
    <property type="match status" value="1"/>
</dbReference>
<dbReference type="PANTHER" id="PTHR42718">
    <property type="entry name" value="MAJOR FACILITATOR SUPERFAMILY MULTIDRUG TRANSPORTER MFSC"/>
    <property type="match status" value="1"/>
</dbReference>
<sequence>MLSKPQQKATLISTILASSMAFIDSTALNVALPALQSDLDIKGSSLLWVINSYALFLSALLLTGGSMGDRLGRKRIFILGIALFSVASILCGLSSSSDILIVSRCIQGIGGALMVPGSLSIISALFPKEKRGRAIGTWSMFSAMTTVSGPALGGWLAGIGLWRLVFFINIPLAIIALFFLRKVPESKDPNANKGDAKGAFVATLSLACLTYGFIEAPNFGFNAPRIYASLAAGLVLLLLFIIYEMKTNSPMMPLSLFKSKTFSSTNVITLFIYAALGGFLFFFPLNLIQVQGYPDEIAGLVMLPFGLLIAFLSRWSEHLADKLGARTPLIIGSMLTAIGFFLFSLPGQTAGPSDFWNTFFPAIITIGIGMGLTVTPLTTAVMNSVPHGKTGSASGINNTIARTAGVLAIAIMGAFGVITFKNSFIENTKNLHLQEAVQKELDEEILKLAEAQPPTNTTKEQKQIINTAVKTSFIETFRQSALIASILSGLSVFTTYIFIKKKS</sequence>